<evidence type="ECO:0000313" key="2">
    <source>
        <dbReference type="EMBL" id="HIT84965.1"/>
    </source>
</evidence>
<evidence type="ECO:0000313" key="3">
    <source>
        <dbReference type="Proteomes" id="UP000824165"/>
    </source>
</evidence>
<accession>A0A9D1H273</accession>
<feature type="transmembrane region" description="Helical" evidence="1">
    <location>
        <begin position="57"/>
        <end position="77"/>
    </location>
</feature>
<gene>
    <name evidence="2" type="ORF">IAA60_03550</name>
</gene>
<feature type="transmembrane region" description="Helical" evidence="1">
    <location>
        <begin position="12"/>
        <end position="37"/>
    </location>
</feature>
<comment type="caution">
    <text evidence="2">The sequence shown here is derived from an EMBL/GenBank/DDBJ whole genome shotgun (WGS) entry which is preliminary data.</text>
</comment>
<keyword evidence="1" id="KW-1133">Transmembrane helix</keyword>
<dbReference type="EMBL" id="DVLU01000029">
    <property type="protein sequence ID" value="HIT84965.1"/>
    <property type="molecule type" value="Genomic_DNA"/>
</dbReference>
<reference evidence="2" key="2">
    <citation type="journal article" date="2021" name="PeerJ">
        <title>Extensive microbial diversity within the chicken gut microbiome revealed by metagenomics and culture.</title>
        <authorList>
            <person name="Gilroy R."/>
            <person name="Ravi A."/>
            <person name="Getino M."/>
            <person name="Pursley I."/>
            <person name="Horton D.L."/>
            <person name="Alikhan N.F."/>
            <person name="Baker D."/>
            <person name="Gharbi K."/>
            <person name="Hall N."/>
            <person name="Watson M."/>
            <person name="Adriaenssens E.M."/>
            <person name="Foster-Nyarko E."/>
            <person name="Jarju S."/>
            <person name="Secka A."/>
            <person name="Antonio M."/>
            <person name="Oren A."/>
            <person name="Chaudhuri R.R."/>
            <person name="La Ragione R."/>
            <person name="Hildebrand F."/>
            <person name="Pallen M.J."/>
        </authorList>
    </citation>
    <scope>NUCLEOTIDE SEQUENCE</scope>
    <source>
        <strain evidence="2">CHK181-108</strain>
    </source>
</reference>
<organism evidence="2 3">
    <name type="scientific">Candidatus Ornithomonoglobus intestinigallinarum</name>
    <dbReference type="NCBI Taxonomy" id="2840894"/>
    <lineage>
        <taxon>Bacteria</taxon>
        <taxon>Bacillati</taxon>
        <taxon>Bacillota</taxon>
        <taxon>Clostridia</taxon>
        <taxon>Candidatus Ornithomonoglobus</taxon>
    </lineage>
</organism>
<sequence>MLYGVNKTRTMYMGYLIPYLLVNISASWPISGGRYMSAALPMFMIMGGCSEKYDTGAAAYMMISGILYGVFLAGFFMQRSII</sequence>
<dbReference type="Proteomes" id="UP000824165">
    <property type="component" value="Unassembled WGS sequence"/>
</dbReference>
<protein>
    <submittedName>
        <fullName evidence="2">Uncharacterized protein</fullName>
    </submittedName>
</protein>
<dbReference type="AlphaFoldDB" id="A0A9D1H273"/>
<keyword evidence="1" id="KW-0472">Membrane</keyword>
<keyword evidence="1" id="KW-0812">Transmembrane</keyword>
<proteinExistence type="predicted"/>
<name>A0A9D1H273_9FIRM</name>
<evidence type="ECO:0000256" key="1">
    <source>
        <dbReference type="SAM" id="Phobius"/>
    </source>
</evidence>
<reference evidence="2" key="1">
    <citation type="submission" date="2020-10" db="EMBL/GenBank/DDBJ databases">
        <authorList>
            <person name="Gilroy R."/>
        </authorList>
    </citation>
    <scope>NUCLEOTIDE SEQUENCE</scope>
    <source>
        <strain evidence="2">CHK181-108</strain>
    </source>
</reference>